<dbReference type="EMBL" id="CP042425">
    <property type="protein sequence ID" value="QEL17740.1"/>
    <property type="molecule type" value="Genomic_DNA"/>
</dbReference>
<organism evidence="2 3">
    <name type="scientific">Limnoglobus roseus</name>
    <dbReference type="NCBI Taxonomy" id="2598579"/>
    <lineage>
        <taxon>Bacteria</taxon>
        <taxon>Pseudomonadati</taxon>
        <taxon>Planctomycetota</taxon>
        <taxon>Planctomycetia</taxon>
        <taxon>Gemmatales</taxon>
        <taxon>Gemmataceae</taxon>
        <taxon>Limnoglobus</taxon>
    </lineage>
</organism>
<dbReference type="Proteomes" id="UP000324974">
    <property type="component" value="Chromosome"/>
</dbReference>
<name>A0A5C1AFZ3_9BACT</name>
<protein>
    <submittedName>
        <fullName evidence="2">IS5 family transposase</fullName>
    </submittedName>
</protein>
<dbReference type="Pfam" id="PF13340">
    <property type="entry name" value="DUF4096"/>
    <property type="match status" value="1"/>
</dbReference>
<evidence type="ECO:0000259" key="1">
    <source>
        <dbReference type="Pfam" id="PF13340"/>
    </source>
</evidence>
<dbReference type="PANTHER" id="PTHR46637:SF1">
    <property type="entry name" value="BLL5188 PROTEIN"/>
    <property type="match status" value="1"/>
</dbReference>
<reference evidence="3" key="1">
    <citation type="submission" date="2019-08" db="EMBL/GenBank/DDBJ databases">
        <title>Limnoglobus roseus gen. nov., sp. nov., a novel freshwater planctomycete with a giant genome from the family Gemmataceae.</title>
        <authorList>
            <person name="Kulichevskaya I.S."/>
            <person name="Naumoff D.G."/>
            <person name="Miroshnikov K."/>
            <person name="Ivanova A."/>
            <person name="Philippov D.A."/>
            <person name="Hakobyan A."/>
            <person name="Rijpstra I.C."/>
            <person name="Sinninghe Damste J.S."/>
            <person name="Liesack W."/>
            <person name="Dedysh S.N."/>
        </authorList>
    </citation>
    <scope>NUCLEOTIDE SEQUENCE [LARGE SCALE GENOMIC DNA]</scope>
    <source>
        <strain evidence="3">PX52</strain>
    </source>
</reference>
<gene>
    <name evidence="2" type="ORF">PX52LOC_04740</name>
</gene>
<dbReference type="AlphaFoldDB" id="A0A5C1AFZ3"/>
<dbReference type="RefSeq" id="WP_218575139.1">
    <property type="nucleotide sequence ID" value="NZ_CP042425.1"/>
</dbReference>
<dbReference type="KEGG" id="lrs:PX52LOC_04740"/>
<sequence>MPSQCREQQLLDAMWERVRPLLPTRRPNPKGGRPWVDDKACFAGIVYQLRNACRWNHLPAYFPSGVTCWRRHRDWTAAGVWADVHRVVVGELAAAGRLDLRELFLDAPFAEDRQGGRASVAPGAASA</sequence>
<feature type="domain" description="Insertion element IS402-like" evidence="1">
    <location>
        <begin position="11"/>
        <end position="85"/>
    </location>
</feature>
<evidence type="ECO:0000313" key="2">
    <source>
        <dbReference type="EMBL" id="QEL17740.1"/>
    </source>
</evidence>
<keyword evidence="3" id="KW-1185">Reference proteome</keyword>
<proteinExistence type="predicted"/>
<dbReference type="PANTHER" id="PTHR46637">
    <property type="entry name" value="TIS1421-TRANSPOSASE PROTEIN A"/>
    <property type="match status" value="1"/>
</dbReference>
<dbReference type="InterPro" id="IPR052909">
    <property type="entry name" value="Transposase_6_like"/>
</dbReference>
<dbReference type="InterPro" id="IPR025161">
    <property type="entry name" value="IS402-like_dom"/>
</dbReference>
<evidence type="ECO:0000313" key="3">
    <source>
        <dbReference type="Proteomes" id="UP000324974"/>
    </source>
</evidence>
<accession>A0A5C1AFZ3</accession>